<name>A0A0D6ETL2_SPOSA</name>
<evidence type="ECO:0000313" key="4">
    <source>
        <dbReference type="Proteomes" id="UP000243876"/>
    </source>
</evidence>
<feature type="region of interest" description="Disordered" evidence="1">
    <location>
        <begin position="174"/>
        <end position="212"/>
    </location>
</feature>
<dbReference type="OrthoDB" id="79367at2759"/>
<protein>
    <submittedName>
        <fullName evidence="3">SPOSA6832_05035-mRNA-1:cds</fullName>
    </submittedName>
</protein>
<feature type="region of interest" description="Disordered" evidence="1">
    <location>
        <begin position="225"/>
        <end position="248"/>
    </location>
</feature>
<dbReference type="PROSITE" id="PS51391">
    <property type="entry name" value="CID"/>
    <property type="match status" value="1"/>
</dbReference>
<evidence type="ECO:0000313" key="3">
    <source>
        <dbReference type="EMBL" id="CEQ43136.1"/>
    </source>
</evidence>
<dbReference type="Pfam" id="PF04818">
    <property type="entry name" value="CID"/>
    <property type="match status" value="2"/>
</dbReference>
<dbReference type="SMART" id="SM00582">
    <property type="entry name" value="RPR"/>
    <property type="match status" value="1"/>
</dbReference>
<keyword evidence="4" id="KW-1185">Reference proteome</keyword>
<feature type="compositionally biased region" description="Low complexity" evidence="1">
    <location>
        <begin position="174"/>
        <end position="185"/>
    </location>
</feature>
<sequence length="248" mass="26153">MASLEDFDRQVKALVAKSKLSSSAVQSLVHLAMTNIASDAHLVSTLFRQHKKAASSSKLTSLYLIDAIAREARSRLKKQVAKGKEPAVVPLDAAASTTPLYSPPPDGAGEGAGTYASFLKKLEAVLGKVVLDCWENGPPEHKEKVRKVLDIWTKAATFSSSVLVRISQKLLASTSSSSTTASPSTRGGGMSPVAPAMSPSGPSISPVPREMCTSHDLGDEGACWSAASKRDRRPTTLALHDLDETTVG</sequence>
<proteinExistence type="predicted"/>
<dbReference type="AlphaFoldDB" id="A0A0D6ETL2"/>
<gene>
    <name evidence="3" type="primary">SPOSA6832_05035</name>
</gene>
<accession>A0A0D6ETL2</accession>
<dbReference type="InterPro" id="IPR008942">
    <property type="entry name" value="ENTH_VHS"/>
</dbReference>
<dbReference type="SUPFAM" id="SSF48464">
    <property type="entry name" value="ENTH/VHS domain"/>
    <property type="match status" value="1"/>
</dbReference>
<organism evidence="3 4">
    <name type="scientific">Sporidiobolus salmonicolor</name>
    <name type="common">Yeast-like fungus</name>
    <name type="synonym">Sporobolomyces salmonicolor</name>
    <dbReference type="NCBI Taxonomy" id="5005"/>
    <lineage>
        <taxon>Eukaryota</taxon>
        <taxon>Fungi</taxon>
        <taxon>Dikarya</taxon>
        <taxon>Basidiomycota</taxon>
        <taxon>Pucciniomycotina</taxon>
        <taxon>Microbotryomycetes</taxon>
        <taxon>Sporidiobolales</taxon>
        <taxon>Sporidiobolaceae</taxon>
        <taxon>Sporobolomyces</taxon>
    </lineage>
</organism>
<reference evidence="4" key="1">
    <citation type="submission" date="2015-02" db="EMBL/GenBank/DDBJ databases">
        <authorList>
            <person name="Gon?alves P."/>
        </authorList>
    </citation>
    <scope>NUCLEOTIDE SEQUENCE [LARGE SCALE GENOMIC DNA]</scope>
</reference>
<dbReference type="EMBL" id="CENE01000052">
    <property type="protein sequence ID" value="CEQ43136.1"/>
    <property type="molecule type" value="Genomic_DNA"/>
</dbReference>
<dbReference type="InterPro" id="IPR006569">
    <property type="entry name" value="CID_dom"/>
</dbReference>
<feature type="domain" description="CID" evidence="2">
    <location>
        <begin position="1"/>
        <end position="174"/>
    </location>
</feature>
<evidence type="ECO:0000259" key="2">
    <source>
        <dbReference type="PROSITE" id="PS51391"/>
    </source>
</evidence>
<dbReference type="Gene3D" id="1.25.40.90">
    <property type="match status" value="1"/>
</dbReference>
<dbReference type="Proteomes" id="UP000243876">
    <property type="component" value="Unassembled WGS sequence"/>
</dbReference>
<evidence type="ECO:0000256" key="1">
    <source>
        <dbReference type="SAM" id="MobiDB-lite"/>
    </source>
</evidence>